<feature type="active site" description="O-(5'-phospho-DNA)-tyrosine intermediate" evidence="9 10">
    <location>
        <position position="123"/>
    </location>
</feature>
<evidence type="ECO:0000256" key="9">
    <source>
        <dbReference type="HAMAP-Rule" id="MF_01897"/>
    </source>
</evidence>
<keyword evidence="6 9" id="KW-0799">Topoisomerase</keyword>
<evidence type="ECO:0000256" key="10">
    <source>
        <dbReference type="PROSITE-ProRule" id="PRU01384"/>
    </source>
</evidence>
<dbReference type="InterPro" id="IPR013758">
    <property type="entry name" value="Topo_IIA_A/C_ab"/>
</dbReference>
<dbReference type="FunFam" id="3.30.1360.40:FF:000002">
    <property type="entry name" value="DNA gyrase subunit A"/>
    <property type="match status" value="1"/>
</dbReference>
<dbReference type="NCBIfam" id="TIGR01063">
    <property type="entry name" value="gyrA"/>
    <property type="match status" value="1"/>
</dbReference>
<dbReference type="GO" id="GO:0005524">
    <property type="term" value="F:ATP binding"/>
    <property type="evidence" value="ECO:0007669"/>
    <property type="project" value="UniProtKB-UniRule"/>
</dbReference>
<dbReference type="Gene3D" id="2.120.10.90">
    <property type="entry name" value="DNA gyrase/topoisomerase IV, subunit A, C-terminal"/>
    <property type="match status" value="1"/>
</dbReference>
<dbReference type="Gene3D" id="3.30.1360.40">
    <property type="match status" value="1"/>
</dbReference>
<dbReference type="CDD" id="cd00187">
    <property type="entry name" value="TOP4c"/>
    <property type="match status" value="1"/>
</dbReference>
<comment type="function">
    <text evidence="9">A type II topoisomerase that negatively supercoils closed circular double-stranded (ds) DNA in an ATP-dependent manner to modulate DNA topology and maintain chromosomes in an underwound state. Negative supercoiling favors strand separation, and DNA replication, transcription, recombination and repair, all of which involve strand separation. Also able to catalyze the interconversion of other topological isomers of dsDNA rings, including catenanes and knotted rings. Type II topoisomerases break and join 2 DNA strands simultaneously in an ATP-dependent manner.</text>
</comment>
<dbReference type="SUPFAM" id="SSF56719">
    <property type="entry name" value="Type II DNA topoisomerase"/>
    <property type="match status" value="1"/>
</dbReference>
<name>A0A4U2Q433_9BACL</name>
<evidence type="ECO:0000256" key="6">
    <source>
        <dbReference type="ARBA" id="ARBA00023029"/>
    </source>
</evidence>
<evidence type="ECO:0000256" key="8">
    <source>
        <dbReference type="ARBA" id="ARBA00023235"/>
    </source>
</evidence>
<dbReference type="AlphaFoldDB" id="A0A4U2Q433"/>
<feature type="domain" description="Topo IIA-type catalytic" evidence="12">
    <location>
        <begin position="35"/>
        <end position="498"/>
    </location>
</feature>
<dbReference type="FunFam" id="3.90.199.10:FF:000001">
    <property type="entry name" value="DNA gyrase subunit A"/>
    <property type="match status" value="1"/>
</dbReference>
<evidence type="ECO:0000313" key="13">
    <source>
        <dbReference type="EMBL" id="TKH46079.1"/>
    </source>
</evidence>
<evidence type="ECO:0000256" key="3">
    <source>
        <dbReference type="ARBA" id="ARBA00022490"/>
    </source>
</evidence>
<dbReference type="Proteomes" id="UP000308114">
    <property type="component" value="Unassembled WGS sequence"/>
</dbReference>
<dbReference type="InterPro" id="IPR013757">
    <property type="entry name" value="Topo_IIA_A_a_sf"/>
</dbReference>
<evidence type="ECO:0000313" key="14">
    <source>
        <dbReference type="Proteomes" id="UP000308114"/>
    </source>
</evidence>
<reference evidence="13 14" key="1">
    <citation type="submission" date="2018-01" db="EMBL/GenBank/DDBJ databases">
        <title>Bacillales members from the olive rhizosphere are effective biological control agents against Verticillium dahliae.</title>
        <authorList>
            <person name="Gomez-Lama C."/>
            <person name="Legarda G."/>
            <person name="Ruano-Rosa D."/>
            <person name="Pizarro-Tobias P."/>
            <person name="Valverde-Corredor A."/>
            <person name="Niqui J.L."/>
            <person name="Trivino J.C."/>
            <person name="Roca A."/>
            <person name="Mercado-Blanco J."/>
        </authorList>
    </citation>
    <scope>NUCLEOTIDE SEQUENCE [LARGE SCALE GENOMIC DNA]</scope>
    <source>
        <strain evidence="13 14">PIC167</strain>
    </source>
</reference>
<keyword evidence="3 9" id="KW-0963">Cytoplasm</keyword>
<evidence type="ECO:0000256" key="4">
    <source>
        <dbReference type="ARBA" id="ARBA00022741"/>
    </source>
</evidence>
<comment type="subcellular location">
    <subcellularLocation>
        <location evidence="9">Cytoplasm</location>
    </subcellularLocation>
</comment>
<dbReference type="SUPFAM" id="SSF101904">
    <property type="entry name" value="GyrA/ParC C-terminal domain-like"/>
    <property type="match status" value="1"/>
</dbReference>
<comment type="miscellaneous">
    <text evidence="9">Few gyrases are as efficient as E.coli at forming negative supercoils. Not all organisms have 2 type II topoisomerases; in organisms with a single type II topoisomerase this enzyme also has to decatenate newly replicated chromosomes.</text>
</comment>
<dbReference type="RefSeq" id="WP_137060988.1">
    <property type="nucleotide sequence ID" value="NZ_PNXQ01000005.1"/>
</dbReference>
<gene>
    <name evidence="9" type="primary">gyrA</name>
    <name evidence="13" type="ORF">C1I60_06545</name>
</gene>
<dbReference type="InterPro" id="IPR002205">
    <property type="entry name" value="Topo_IIA_dom_A"/>
</dbReference>
<dbReference type="Gene3D" id="3.90.199.10">
    <property type="entry name" value="Topoisomerase II, domain 5"/>
    <property type="match status" value="1"/>
</dbReference>
<dbReference type="PANTHER" id="PTHR43493">
    <property type="entry name" value="DNA GYRASE/TOPOISOMERASE SUBUNIT A"/>
    <property type="match status" value="1"/>
</dbReference>
<comment type="subunit">
    <text evidence="9">Heterotetramer, composed of two GyrA and two GyrB chains. In the heterotetramer, GyrA contains the active site tyrosine that forms a transient covalent intermediate with DNA, while GyrB binds cofactors and catalyzes ATP hydrolysis.</text>
</comment>
<dbReference type="NCBIfam" id="NF004044">
    <property type="entry name" value="PRK05561.1"/>
    <property type="match status" value="1"/>
</dbReference>
<keyword evidence="4 9" id="KW-0547">Nucleotide-binding</keyword>
<dbReference type="EMBL" id="PNXQ01000005">
    <property type="protein sequence ID" value="TKH46079.1"/>
    <property type="molecule type" value="Genomic_DNA"/>
</dbReference>
<sequence length="858" mass="96060">MADQKNSQIINRDIGVEMRESFMDYAMSIIVSRALPDVRDGLKPVHRRILFAMSELGMSPDKPYKKSARIVGEVIGKYHPHGDTAVYDTMVRMAQDFSLRYMLVDGHGNFGSVDGDMAAAMRYTEARLSKIAMEMLRDLNKETVDFMPNYDGEENEPVVLPARYPNLLVNGVGGIAVGMATNIPPHNLGEVIDGVQALIENPDITPMELMDYIQGPDFPTAGYILGRSGIRQAYQTGRGSVTMRAKTTIEEIGNKARIIVHELPYQVNKARLVEKVAELVRDKRIEGITDLRDESDRTGMRVVMELRRDVNPNVVLNNLFKHTAMQSTFGINMLAIVNNEPKILNLKDVLYHYLKHQVEVIRRRTEFDLKKAEARAHILEGLRTALDHLDEVIALIRSSQTAEAAREGLIERFSLSHEQAQAILDMRLQRLTGLEREKIENEYNELLQKIAEYREILANEHLVLNIISEELNELRGRFADERRTEITVGEESILDEDLIPREDVIITVTHTGYIKRLPVTTYRSQKRGGRGVVGMDTKDEDFVEHLFITNSHHHLLFFTDKGKVYRIKAYEIPDLSRTARGTPIINLIQIEQGESINAVIPIEEFVEDSYLFFATQQGIIKKTPLDNYANIRKGGLIAINLREDDALIEVKLTDGQQEMIIGTAQGMSIRFPESDVRSMGRSATGVKGITLDKSDAVIGMDIVDTSLDILIVTAKGYGKRTPVVDYRIQSRGGKGIKTINVTDKNGPVVGLKVVKTEEDLMIITASGTLIRTSMEEISTMGRNTQGVRLINIREDDSVATVCRANKNEEQDELLDELLDEQNTNLEVGEGASPSTDDSALGTDVEGTQGNDSEPSEDA</sequence>
<dbReference type="EC" id="5.6.2.2" evidence="9"/>
<keyword evidence="8 9" id="KW-0413">Isomerase</keyword>
<dbReference type="GO" id="GO:0005694">
    <property type="term" value="C:chromosome"/>
    <property type="evidence" value="ECO:0007669"/>
    <property type="project" value="InterPro"/>
</dbReference>
<dbReference type="SMART" id="SM00434">
    <property type="entry name" value="TOP4c"/>
    <property type="match status" value="1"/>
</dbReference>
<dbReference type="GO" id="GO:0005737">
    <property type="term" value="C:cytoplasm"/>
    <property type="evidence" value="ECO:0007669"/>
    <property type="project" value="UniProtKB-SubCell"/>
</dbReference>
<dbReference type="GO" id="GO:0009330">
    <property type="term" value="C:DNA topoisomerase type II (double strand cut, ATP-hydrolyzing) complex"/>
    <property type="evidence" value="ECO:0007669"/>
    <property type="project" value="TreeGrafter"/>
</dbReference>
<dbReference type="HAMAP" id="MF_01897">
    <property type="entry name" value="GyrA"/>
    <property type="match status" value="1"/>
</dbReference>
<proteinExistence type="inferred from homology"/>
<dbReference type="InterPro" id="IPR035516">
    <property type="entry name" value="Gyrase/topoIV_suA_C"/>
</dbReference>
<comment type="caution">
    <text evidence="13">The sequence shown here is derived from an EMBL/GenBank/DDBJ whole genome shotgun (WGS) entry which is preliminary data.</text>
</comment>
<comment type="similarity">
    <text evidence="2 9">Belongs to the type II topoisomerase GyrA/ParC subunit family.</text>
</comment>
<feature type="short sequence motif" description="GyrA-box" evidence="9">
    <location>
        <begin position="525"/>
        <end position="531"/>
    </location>
</feature>
<dbReference type="GO" id="GO:0003677">
    <property type="term" value="F:DNA binding"/>
    <property type="evidence" value="ECO:0007669"/>
    <property type="project" value="UniProtKB-UniRule"/>
</dbReference>
<dbReference type="NCBIfam" id="NF004043">
    <property type="entry name" value="PRK05560.1"/>
    <property type="match status" value="1"/>
</dbReference>
<dbReference type="InterPro" id="IPR005743">
    <property type="entry name" value="GyrA"/>
</dbReference>
<evidence type="ECO:0000256" key="1">
    <source>
        <dbReference type="ARBA" id="ARBA00000185"/>
    </source>
</evidence>
<dbReference type="Pfam" id="PF03989">
    <property type="entry name" value="DNA_gyraseA_C"/>
    <property type="match status" value="6"/>
</dbReference>
<dbReference type="InterPro" id="IPR050220">
    <property type="entry name" value="Type_II_DNA_Topoisomerases"/>
</dbReference>
<accession>A0A4U2Q433</accession>
<evidence type="ECO:0000256" key="7">
    <source>
        <dbReference type="ARBA" id="ARBA00023125"/>
    </source>
</evidence>
<protein>
    <recommendedName>
        <fullName evidence="9">DNA gyrase subunit A</fullName>
        <ecNumber evidence="9">5.6.2.2</ecNumber>
    </recommendedName>
</protein>
<dbReference type="FunFam" id="1.10.268.10:FF:000001">
    <property type="entry name" value="DNA gyrase subunit A"/>
    <property type="match status" value="1"/>
</dbReference>
<feature type="region of interest" description="Disordered" evidence="11">
    <location>
        <begin position="817"/>
        <end position="858"/>
    </location>
</feature>
<dbReference type="PROSITE" id="PS52040">
    <property type="entry name" value="TOPO_IIA"/>
    <property type="match status" value="1"/>
</dbReference>
<keyword evidence="7 9" id="KW-0238">DNA-binding</keyword>
<organism evidence="13 14">
    <name type="scientific">Paenibacillus terrae</name>
    <dbReference type="NCBI Taxonomy" id="159743"/>
    <lineage>
        <taxon>Bacteria</taxon>
        <taxon>Bacillati</taxon>
        <taxon>Bacillota</taxon>
        <taxon>Bacilli</taxon>
        <taxon>Bacillales</taxon>
        <taxon>Paenibacillaceae</taxon>
        <taxon>Paenibacillus</taxon>
    </lineage>
</organism>
<evidence type="ECO:0000259" key="12">
    <source>
        <dbReference type="PROSITE" id="PS52040"/>
    </source>
</evidence>
<comment type="catalytic activity">
    <reaction evidence="1 9 10">
        <text>ATP-dependent breakage, passage and rejoining of double-stranded DNA.</text>
        <dbReference type="EC" id="5.6.2.2"/>
    </reaction>
</comment>
<evidence type="ECO:0000256" key="11">
    <source>
        <dbReference type="SAM" id="MobiDB-lite"/>
    </source>
</evidence>
<keyword evidence="5 9" id="KW-0067">ATP-binding</keyword>
<evidence type="ECO:0000256" key="5">
    <source>
        <dbReference type="ARBA" id="ARBA00022840"/>
    </source>
</evidence>
<dbReference type="Pfam" id="PF00521">
    <property type="entry name" value="DNA_topoisoIV"/>
    <property type="match status" value="1"/>
</dbReference>
<evidence type="ECO:0000256" key="2">
    <source>
        <dbReference type="ARBA" id="ARBA00008263"/>
    </source>
</evidence>
<dbReference type="PANTHER" id="PTHR43493:SF5">
    <property type="entry name" value="DNA GYRASE SUBUNIT A, CHLOROPLASTIC_MITOCHONDRIAL"/>
    <property type="match status" value="1"/>
</dbReference>
<dbReference type="GO" id="GO:0006261">
    <property type="term" value="P:DNA-templated DNA replication"/>
    <property type="evidence" value="ECO:0007669"/>
    <property type="project" value="UniProtKB-UniRule"/>
</dbReference>
<dbReference type="FunFam" id="2.120.10.90:FF:000004">
    <property type="entry name" value="DNA gyrase subunit A"/>
    <property type="match status" value="1"/>
</dbReference>
<dbReference type="GO" id="GO:0006265">
    <property type="term" value="P:DNA topological change"/>
    <property type="evidence" value="ECO:0007669"/>
    <property type="project" value="UniProtKB-UniRule"/>
</dbReference>
<dbReference type="Gene3D" id="1.10.268.10">
    <property type="entry name" value="Topoisomerase, domain 3"/>
    <property type="match status" value="1"/>
</dbReference>
<dbReference type="GO" id="GO:0034335">
    <property type="term" value="F:DNA negative supercoiling activity"/>
    <property type="evidence" value="ECO:0007669"/>
    <property type="project" value="UniProtKB-ARBA"/>
</dbReference>
<dbReference type="InterPro" id="IPR006691">
    <property type="entry name" value="GyrA/parC_rep"/>
</dbReference>
<dbReference type="InterPro" id="IPR013760">
    <property type="entry name" value="Topo_IIA-like_dom_sf"/>
</dbReference>